<dbReference type="EMBL" id="VKKU01000001">
    <property type="protein sequence ID" value="TSB04967.1"/>
    <property type="molecule type" value="Genomic_DNA"/>
</dbReference>
<name>A0A553WJS0_9SPHN</name>
<proteinExistence type="predicted"/>
<dbReference type="OrthoDB" id="7580702at2"/>
<evidence type="ECO:0000313" key="4">
    <source>
        <dbReference type="Proteomes" id="UP000320160"/>
    </source>
</evidence>
<evidence type="ECO:0000256" key="2">
    <source>
        <dbReference type="SAM" id="SignalP"/>
    </source>
</evidence>
<sequence>MQKRWVSIMSGMALLTAAPAPVHANVREACMADIQKFCSPELATFSRDKVRACLIRNIQKASPGCKEAAKAQRDRQRAVKSGTAGQE</sequence>
<keyword evidence="4" id="KW-1185">Reference proteome</keyword>
<feature type="chain" id="PRO_5021908688" description="Cysteine rich repeat-containing protein" evidence="2">
    <location>
        <begin position="25"/>
        <end position="87"/>
    </location>
</feature>
<accession>A0A553WJS0</accession>
<keyword evidence="2" id="KW-0732">Signal</keyword>
<evidence type="ECO:0000313" key="3">
    <source>
        <dbReference type="EMBL" id="TSB04967.1"/>
    </source>
</evidence>
<evidence type="ECO:0000256" key="1">
    <source>
        <dbReference type="SAM" id="MobiDB-lite"/>
    </source>
</evidence>
<feature type="region of interest" description="Disordered" evidence="1">
    <location>
        <begin position="65"/>
        <end position="87"/>
    </location>
</feature>
<dbReference type="AlphaFoldDB" id="A0A553WJS0"/>
<evidence type="ECO:0008006" key="5">
    <source>
        <dbReference type="Google" id="ProtNLM"/>
    </source>
</evidence>
<organism evidence="3 4">
    <name type="scientific">Sphingorhabdus contaminans</name>
    <dbReference type="NCBI Taxonomy" id="1343899"/>
    <lineage>
        <taxon>Bacteria</taxon>
        <taxon>Pseudomonadati</taxon>
        <taxon>Pseudomonadota</taxon>
        <taxon>Alphaproteobacteria</taxon>
        <taxon>Sphingomonadales</taxon>
        <taxon>Sphingomonadaceae</taxon>
        <taxon>Sphingorhabdus</taxon>
    </lineage>
</organism>
<comment type="caution">
    <text evidence="3">The sequence shown here is derived from an EMBL/GenBank/DDBJ whole genome shotgun (WGS) entry which is preliminary data.</text>
</comment>
<dbReference type="RefSeq" id="WP_143775882.1">
    <property type="nucleotide sequence ID" value="NZ_VKKU01000001.1"/>
</dbReference>
<feature type="compositionally biased region" description="Basic and acidic residues" evidence="1">
    <location>
        <begin position="67"/>
        <end position="77"/>
    </location>
</feature>
<protein>
    <recommendedName>
        <fullName evidence="5">Cysteine rich repeat-containing protein</fullName>
    </recommendedName>
</protein>
<dbReference type="Proteomes" id="UP000320160">
    <property type="component" value="Unassembled WGS sequence"/>
</dbReference>
<gene>
    <name evidence="3" type="ORF">FOM92_06140</name>
</gene>
<reference evidence="3 4" key="1">
    <citation type="submission" date="2019-07" db="EMBL/GenBank/DDBJ databases">
        <authorList>
            <person name="Park M."/>
        </authorList>
    </citation>
    <scope>NUCLEOTIDE SEQUENCE [LARGE SCALE GENOMIC DNA]</scope>
    <source>
        <strain evidence="3 4">KCTC32445</strain>
    </source>
</reference>
<feature type="signal peptide" evidence="2">
    <location>
        <begin position="1"/>
        <end position="24"/>
    </location>
</feature>